<proteinExistence type="predicted"/>
<dbReference type="EC" id="3.4.21.107" evidence="3"/>
<dbReference type="RefSeq" id="WP_190239044.1">
    <property type="nucleotide sequence ID" value="NZ_QFGA01000001.1"/>
</dbReference>
<keyword evidence="2" id="KW-1133">Transmembrane helix</keyword>
<dbReference type="PRINTS" id="PR00834">
    <property type="entry name" value="PROTEASES2C"/>
</dbReference>
<dbReference type="GO" id="GO:0004252">
    <property type="term" value="F:serine-type endopeptidase activity"/>
    <property type="evidence" value="ECO:0007669"/>
    <property type="project" value="InterPro"/>
</dbReference>
<keyword evidence="2" id="KW-0472">Membrane</keyword>
<keyword evidence="3" id="KW-0378">Hydrolase</keyword>
<keyword evidence="3" id="KW-0645">Protease</keyword>
<evidence type="ECO:0000256" key="1">
    <source>
        <dbReference type="SAM" id="MobiDB-lite"/>
    </source>
</evidence>
<dbReference type="GO" id="GO:0006508">
    <property type="term" value="P:proteolysis"/>
    <property type="evidence" value="ECO:0007669"/>
    <property type="project" value="UniProtKB-KW"/>
</dbReference>
<evidence type="ECO:0000313" key="3">
    <source>
        <dbReference type="EMBL" id="TEB07005.1"/>
    </source>
</evidence>
<comment type="caution">
    <text evidence="3">The sequence shown here is derived from an EMBL/GenBank/DDBJ whole genome shotgun (WGS) entry which is preliminary data.</text>
</comment>
<keyword evidence="2" id="KW-0812">Transmembrane</keyword>
<dbReference type="PANTHER" id="PTHR22939:SF129">
    <property type="entry name" value="SERINE PROTEASE HTRA2, MITOCHONDRIAL"/>
    <property type="match status" value="1"/>
</dbReference>
<accession>A0A4Y7RDA8</accession>
<dbReference type="InterPro" id="IPR043504">
    <property type="entry name" value="Peptidase_S1_PA_chymotrypsin"/>
</dbReference>
<dbReference type="Pfam" id="PF13365">
    <property type="entry name" value="Trypsin_2"/>
    <property type="match status" value="1"/>
</dbReference>
<gene>
    <name evidence="3" type="primary">degS_2</name>
    <name evidence="3" type="ORF">Psch_00543</name>
</gene>
<dbReference type="Gene3D" id="2.40.10.10">
    <property type="entry name" value="Trypsin-like serine proteases"/>
    <property type="match status" value="2"/>
</dbReference>
<dbReference type="Proteomes" id="UP000298324">
    <property type="component" value="Unassembled WGS sequence"/>
</dbReference>
<dbReference type="AlphaFoldDB" id="A0A4Y7RDA8"/>
<protein>
    <submittedName>
        <fullName evidence="3">Serine endoprotease DegS</fullName>
        <ecNumber evidence="3">3.4.21.107</ecNumber>
    </submittedName>
</protein>
<name>A0A4Y7RDA8_9FIRM</name>
<dbReference type="SUPFAM" id="SSF50494">
    <property type="entry name" value="Trypsin-like serine proteases"/>
    <property type="match status" value="1"/>
</dbReference>
<dbReference type="PANTHER" id="PTHR22939">
    <property type="entry name" value="SERINE PROTEASE FAMILY S1C HTRA-RELATED"/>
    <property type="match status" value="1"/>
</dbReference>
<dbReference type="InterPro" id="IPR001940">
    <property type="entry name" value="Peptidase_S1C"/>
</dbReference>
<evidence type="ECO:0000313" key="4">
    <source>
        <dbReference type="Proteomes" id="UP000298324"/>
    </source>
</evidence>
<keyword evidence="4" id="KW-1185">Reference proteome</keyword>
<feature type="transmembrane region" description="Helical" evidence="2">
    <location>
        <begin position="30"/>
        <end position="49"/>
    </location>
</feature>
<evidence type="ECO:0000256" key="2">
    <source>
        <dbReference type="SAM" id="Phobius"/>
    </source>
</evidence>
<sequence>MDREEDYYGLEDGYAEENTDGEENTAGRPALFRFAALITLLAFIGLVAATSLQSFGNAPLAELITESLHLKKDIDNEMMQAVVQVQVVARKNGSSITVEQKRGTGFNINPQGVIVTNHHVVEDALNVVVEFPDGRVFKAVNWSGRSEYDLAVINLDGAELPVVALDARCAPQPGDRIRVVGNPLSLNNIVVEGTVQEYLIVRGKAEQVFTIDAPIYAGNSGSPVYNRNGQVVGVVFGTMHRTENGKEKVIGLAIPIIEVLSLTG</sequence>
<organism evidence="3 4">
    <name type="scientific">Pelotomaculum schinkii</name>
    <dbReference type="NCBI Taxonomy" id="78350"/>
    <lineage>
        <taxon>Bacteria</taxon>
        <taxon>Bacillati</taxon>
        <taxon>Bacillota</taxon>
        <taxon>Clostridia</taxon>
        <taxon>Eubacteriales</taxon>
        <taxon>Desulfotomaculaceae</taxon>
        <taxon>Pelotomaculum</taxon>
    </lineage>
</organism>
<dbReference type="InterPro" id="IPR009003">
    <property type="entry name" value="Peptidase_S1_PA"/>
</dbReference>
<feature type="region of interest" description="Disordered" evidence="1">
    <location>
        <begin position="1"/>
        <end position="23"/>
    </location>
</feature>
<reference evidence="3 4" key="1">
    <citation type="journal article" date="2018" name="Environ. Microbiol.">
        <title>Novel energy conservation strategies and behaviour of Pelotomaculum schinkii driving syntrophic propionate catabolism.</title>
        <authorList>
            <person name="Hidalgo-Ahumada C.A.P."/>
            <person name="Nobu M.K."/>
            <person name="Narihiro T."/>
            <person name="Tamaki H."/>
            <person name="Liu W.T."/>
            <person name="Kamagata Y."/>
            <person name="Stams A.J.M."/>
            <person name="Imachi H."/>
            <person name="Sousa D.Z."/>
        </authorList>
    </citation>
    <scope>NUCLEOTIDE SEQUENCE [LARGE SCALE GENOMIC DNA]</scope>
    <source>
        <strain evidence="3 4">HH</strain>
    </source>
</reference>
<dbReference type="EMBL" id="QFGA01000001">
    <property type="protein sequence ID" value="TEB07005.1"/>
    <property type="molecule type" value="Genomic_DNA"/>
</dbReference>